<proteinExistence type="predicted"/>
<dbReference type="InterPro" id="IPR008407">
    <property type="entry name" value="Brnchd-chn_aa_trnsp_AzlD"/>
</dbReference>
<keyword evidence="1" id="KW-0472">Membrane</keyword>
<dbReference type="RefSeq" id="WP_144262161.1">
    <property type="nucleotide sequence ID" value="NZ_QMDX01000006.1"/>
</dbReference>
<sequence>MSTPPGSRVWLAIVVAGVGTFLLRASFLFLFERVGGAPPRLERALRYVPAAVLAALVVPALAAPDGVPTVVGNDRLLAGALAALVAWRTESVLATIVAGMVALVALGAVGGAL</sequence>
<comment type="caution">
    <text evidence="2">The sequence shown here is derived from an EMBL/GenBank/DDBJ whole genome shotgun (WGS) entry which is preliminary data.</text>
</comment>
<keyword evidence="1" id="KW-0812">Transmembrane</keyword>
<accession>A0A554N8J3</accession>
<dbReference type="OrthoDB" id="187711at2157"/>
<dbReference type="EMBL" id="QMDX01000006">
    <property type="protein sequence ID" value="TSD13639.1"/>
    <property type="molecule type" value="Genomic_DNA"/>
</dbReference>
<feature type="transmembrane region" description="Helical" evidence="1">
    <location>
        <begin position="12"/>
        <end position="32"/>
    </location>
</feature>
<gene>
    <name evidence="2" type="ORF">DP107_10715</name>
</gene>
<dbReference type="Pfam" id="PF05437">
    <property type="entry name" value="AzlD"/>
    <property type="match status" value="1"/>
</dbReference>
<evidence type="ECO:0000313" key="2">
    <source>
        <dbReference type="EMBL" id="TSD13639.1"/>
    </source>
</evidence>
<feature type="transmembrane region" description="Helical" evidence="1">
    <location>
        <begin position="44"/>
        <end position="63"/>
    </location>
</feature>
<keyword evidence="3" id="KW-1185">Reference proteome</keyword>
<feature type="transmembrane region" description="Helical" evidence="1">
    <location>
        <begin position="92"/>
        <end position="112"/>
    </location>
</feature>
<keyword evidence="1" id="KW-1133">Transmembrane helix</keyword>
<name>A0A554N8J3_9EURY</name>
<dbReference type="Proteomes" id="UP000319894">
    <property type="component" value="Unassembled WGS sequence"/>
</dbReference>
<protein>
    <submittedName>
        <fullName evidence="2">AzlD domain-containing protein</fullName>
    </submittedName>
</protein>
<reference evidence="2 3" key="1">
    <citation type="submission" date="2018-06" db="EMBL/GenBank/DDBJ databases">
        <title>Natronomonas sp. F16-60 a new haloarchaeon isolated from a solar saltern of Isla Cristina, Huelva, Spain.</title>
        <authorList>
            <person name="Duran-Viseras A."/>
            <person name="Sanchez-Porro C."/>
            <person name="Ventosa A."/>
        </authorList>
    </citation>
    <scope>NUCLEOTIDE SEQUENCE [LARGE SCALE GENOMIC DNA]</scope>
    <source>
        <strain evidence="2 3">F16-60</strain>
    </source>
</reference>
<organism evidence="2 3">
    <name type="scientific">Haloglomus irregulare</name>
    <dbReference type="NCBI Taxonomy" id="2234134"/>
    <lineage>
        <taxon>Archaea</taxon>
        <taxon>Methanobacteriati</taxon>
        <taxon>Methanobacteriota</taxon>
        <taxon>Stenosarchaea group</taxon>
        <taxon>Halobacteria</taxon>
        <taxon>Halobacteriales</taxon>
        <taxon>Natronomonadaceae</taxon>
        <taxon>Haloglomus</taxon>
    </lineage>
</organism>
<evidence type="ECO:0000256" key="1">
    <source>
        <dbReference type="SAM" id="Phobius"/>
    </source>
</evidence>
<dbReference type="AlphaFoldDB" id="A0A554N8J3"/>
<dbReference type="InParanoid" id="A0A554N8J3"/>
<evidence type="ECO:0000313" key="3">
    <source>
        <dbReference type="Proteomes" id="UP000319894"/>
    </source>
</evidence>